<dbReference type="InterPro" id="IPR010998">
    <property type="entry name" value="Integrase_recombinase_N"/>
</dbReference>
<accession>A0A3S2Y8E5</accession>
<dbReference type="GO" id="GO:0015074">
    <property type="term" value="P:DNA integration"/>
    <property type="evidence" value="ECO:0007669"/>
    <property type="project" value="UniProtKB-KW"/>
</dbReference>
<dbReference type="OrthoDB" id="5464621at2"/>
<dbReference type="GO" id="GO:0006310">
    <property type="term" value="P:DNA recombination"/>
    <property type="evidence" value="ECO:0007669"/>
    <property type="project" value="UniProtKB-KW"/>
</dbReference>
<keyword evidence="3 5" id="KW-0238">DNA-binding</keyword>
<sequence length="369" mass="41601">MGAANTGKHTAMPKNIFIRNGVYWGRFQVAGREYRKSLHVRVEPARRAEAKAAQALERIRAQIEDEIRHGITPPKLWEEAVIAWHEQAHASLSEKALKRYLVSLNQCRSWLDGKAIHQIDVARLRDMLKGRRALGLSNATLRRDLTAVSAVLTVAQDEGWIEDNPALMINRKRMPERRDPIMLPTDASIDAMLEELPPKVADICAFAIETGMRQDEIVQLDWNCIDLGRSIATIHKTKGSKLRAVPLTSKAIAILKRQPKSPHSLIVFHRSDGQTMDWVSTQFGKTARRLAKAPAQKPAQGSAQKSAQSRHTFVRFRFHDLRHLFAVRYLQNGGSIYALQGIMGHTSVKTTEIYLAYLTPDQQLKSKMG</sequence>
<dbReference type="InterPro" id="IPR044068">
    <property type="entry name" value="CB"/>
</dbReference>
<dbReference type="Gene3D" id="1.10.443.10">
    <property type="entry name" value="Intergrase catalytic core"/>
    <property type="match status" value="1"/>
</dbReference>
<evidence type="ECO:0000313" key="9">
    <source>
        <dbReference type="Proteomes" id="UP000282837"/>
    </source>
</evidence>
<dbReference type="Gene3D" id="1.10.150.130">
    <property type="match status" value="1"/>
</dbReference>
<feature type="domain" description="Tyr recombinase" evidence="6">
    <location>
        <begin position="178"/>
        <end position="368"/>
    </location>
</feature>
<dbReference type="InterPro" id="IPR013762">
    <property type="entry name" value="Integrase-like_cat_sf"/>
</dbReference>
<keyword evidence="4" id="KW-0233">DNA recombination</keyword>
<comment type="similarity">
    <text evidence="1">Belongs to the 'phage' integrase family.</text>
</comment>
<reference evidence="8 9" key="1">
    <citation type="submission" date="2019-01" db="EMBL/GenBank/DDBJ databases">
        <authorList>
            <person name="Chen W.-M."/>
        </authorList>
    </citation>
    <scope>NUCLEOTIDE SEQUENCE [LARGE SCALE GENOMIC DNA]</scope>
    <source>
        <strain evidence="8 9">FSY-9</strain>
    </source>
</reference>
<gene>
    <name evidence="8" type="ORF">EOE18_10960</name>
</gene>
<evidence type="ECO:0000256" key="4">
    <source>
        <dbReference type="ARBA" id="ARBA00023172"/>
    </source>
</evidence>
<name>A0A3S2Y8E5_9SPHN</name>
<dbReference type="PANTHER" id="PTHR30349:SF64">
    <property type="entry name" value="PROPHAGE INTEGRASE INTD-RELATED"/>
    <property type="match status" value="1"/>
</dbReference>
<evidence type="ECO:0000256" key="5">
    <source>
        <dbReference type="PROSITE-ProRule" id="PRU01248"/>
    </source>
</evidence>
<dbReference type="InterPro" id="IPR050090">
    <property type="entry name" value="Tyrosine_recombinase_XerCD"/>
</dbReference>
<evidence type="ECO:0000259" key="6">
    <source>
        <dbReference type="PROSITE" id="PS51898"/>
    </source>
</evidence>
<keyword evidence="9" id="KW-1185">Reference proteome</keyword>
<evidence type="ECO:0000256" key="2">
    <source>
        <dbReference type="ARBA" id="ARBA00022908"/>
    </source>
</evidence>
<dbReference type="InterPro" id="IPR004107">
    <property type="entry name" value="Integrase_SAM-like_N"/>
</dbReference>
<evidence type="ECO:0000256" key="1">
    <source>
        <dbReference type="ARBA" id="ARBA00008857"/>
    </source>
</evidence>
<evidence type="ECO:0000313" key="8">
    <source>
        <dbReference type="EMBL" id="RVU04670.1"/>
    </source>
</evidence>
<proteinExistence type="inferred from homology"/>
<dbReference type="CDD" id="cd00796">
    <property type="entry name" value="INT_Rci_Hp1_C"/>
    <property type="match status" value="1"/>
</dbReference>
<dbReference type="PROSITE" id="PS51900">
    <property type="entry name" value="CB"/>
    <property type="match status" value="1"/>
</dbReference>
<comment type="caution">
    <text evidence="8">The sequence shown here is derived from an EMBL/GenBank/DDBJ whole genome shotgun (WGS) entry which is preliminary data.</text>
</comment>
<protein>
    <submittedName>
        <fullName evidence="8">Site-specific integrase</fullName>
    </submittedName>
</protein>
<dbReference type="Proteomes" id="UP000282837">
    <property type="component" value="Unassembled WGS sequence"/>
</dbReference>
<dbReference type="EMBL" id="SACO01000007">
    <property type="protein sequence ID" value="RVU04670.1"/>
    <property type="molecule type" value="Genomic_DNA"/>
</dbReference>
<dbReference type="PANTHER" id="PTHR30349">
    <property type="entry name" value="PHAGE INTEGRASE-RELATED"/>
    <property type="match status" value="1"/>
</dbReference>
<keyword evidence="2" id="KW-0229">DNA integration</keyword>
<dbReference type="Pfam" id="PF02899">
    <property type="entry name" value="Phage_int_SAM_1"/>
    <property type="match status" value="1"/>
</dbReference>
<dbReference type="PROSITE" id="PS51898">
    <property type="entry name" value="TYR_RECOMBINASE"/>
    <property type="match status" value="1"/>
</dbReference>
<feature type="domain" description="Core-binding (CB)" evidence="7">
    <location>
        <begin position="75"/>
        <end position="156"/>
    </location>
</feature>
<dbReference type="Pfam" id="PF00589">
    <property type="entry name" value="Phage_integrase"/>
    <property type="match status" value="1"/>
</dbReference>
<dbReference type="InterPro" id="IPR011010">
    <property type="entry name" value="DNA_brk_join_enz"/>
</dbReference>
<evidence type="ECO:0000256" key="3">
    <source>
        <dbReference type="ARBA" id="ARBA00023125"/>
    </source>
</evidence>
<dbReference type="AlphaFoldDB" id="A0A3S2Y8E5"/>
<dbReference type="GO" id="GO:0003677">
    <property type="term" value="F:DNA binding"/>
    <property type="evidence" value="ECO:0007669"/>
    <property type="project" value="UniProtKB-UniRule"/>
</dbReference>
<dbReference type="SUPFAM" id="SSF56349">
    <property type="entry name" value="DNA breaking-rejoining enzymes"/>
    <property type="match status" value="1"/>
</dbReference>
<dbReference type="InterPro" id="IPR002104">
    <property type="entry name" value="Integrase_catalytic"/>
</dbReference>
<evidence type="ECO:0000259" key="7">
    <source>
        <dbReference type="PROSITE" id="PS51900"/>
    </source>
</evidence>
<organism evidence="8 9">
    <name type="scientific">Novosphingobium umbonatum</name>
    <dbReference type="NCBI Taxonomy" id="1908524"/>
    <lineage>
        <taxon>Bacteria</taxon>
        <taxon>Pseudomonadati</taxon>
        <taxon>Pseudomonadota</taxon>
        <taxon>Alphaproteobacteria</taxon>
        <taxon>Sphingomonadales</taxon>
        <taxon>Sphingomonadaceae</taxon>
        <taxon>Novosphingobium</taxon>
    </lineage>
</organism>